<evidence type="ECO:0000313" key="2">
    <source>
        <dbReference type="Proteomes" id="UP000002421"/>
    </source>
</evidence>
<dbReference type="OrthoDB" id="12110at10239"/>
<dbReference type="KEGG" id="vg:6372680"/>
<accession>B3FJ80</accession>
<name>B3FJ80_BP201</name>
<dbReference type="EMBL" id="EU197055">
    <property type="protein sequence ID" value="ABY63047.1"/>
    <property type="molecule type" value="Genomic_DNA"/>
</dbReference>
<dbReference type="RefSeq" id="YP_001956941.1">
    <property type="nucleotide sequence ID" value="NC_010821.1"/>
</dbReference>
<dbReference type="Proteomes" id="UP000002421">
    <property type="component" value="Segment"/>
</dbReference>
<protein>
    <submittedName>
        <fullName evidence="1">Virion structural protein</fullName>
    </submittedName>
</protein>
<organismHost>
    <name type="scientific">Pseudomonas chlororaphis</name>
    <dbReference type="NCBI Taxonomy" id="587753"/>
</organismHost>
<proteinExistence type="predicted"/>
<evidence type="ECO:0000313" key="1">
    <source>
        <dbReference type="EMBL" id="ABY63047.1"/>
    </source>
</evidence>
<reference evidence="1 2" key="1">
    <citation type="journal article" date="2008" name="Virology">
        <title>Characterization of Pseudomonas chlororaphis myovirus 201varphi2-1 via genomic sequencing, mass spectrometry, and electron microscopy.</title>
        <authorList>
            <person name="Thomas J.A."/>
            <person name="Rolando M.R."/>
            <person name="Carroll C.A."/>
            <person name="Shen P.S."/>
            <person name="Belnap D.M."/>
            <person name="Weintraub S.T."/>
            <person name="Serwer P."/>
            <person name="Hardies S.C."/>
        </authorList>
    </citation>
    <scope>NUCLEOTIDE SEQUENCE</scope>
</reference>
<sequence length="455" mass="50666">MADIYVKYPYDPTGKNADNLVSGELHTLTPVSGFPYKIITMNNGGFYARTCRVYDADYNRLVESVDYILTYRYAHLSQMLGLEVVNDIVFLDQSRVGSVYISAQMVGSDVAFSLTGIPDYVEWYSNQEAGYLPRMFDYNGNEPEWGPGELDKERWRLDTYQPFNNEIYELSRAAEGGRGVGEDNFRKQVKDKYNAFLAMFTDRLQRHIDDKDNPHVTTKNHLKLGLLQNYRLATVTESRQGVSNALYQTPELSWQTIDALAMQPLNSHITNYSNPHQTTPEKIDSPRKTVVDSTIASKYLDNETVANANLFMNGATGFTYSQYYAAVRSNIPAASFAVIGGYLNPYRLGRGSPASNTVLRSGPNPSWQTIDSLIIEAKPRAAPGLMAMAFPGGTTPSNAFNAAIQQPWAYTANLGSIICYRLTDTYVWGAGNGAWGTSHSVLYVAYKSAGGWVQV</sequence>
<keyword evidence="2" id="KW-1185">Reference proteome</keyword>
<gene>
    <name evidence="1" type="ORF">201phi2-1p218</name>
</gene>
<organism evidence="1 2">
    <name type="scientific">Pseudomonas phage 201phi2-1</name>
    <name type="common">Pseudomonas chlororaphis phage 201phi2-1</name>
    <dbReference type="NCBI Taxonomy" id="198110"/>
    <lineage>
        <taxon>Viruses</taxon>
        <taxon>Duplodnaviria</taxon>
        <taxon>Heunggongvirae</taxon>
        <taxon>Uroviricota</taxon>
        <taxon>Caudoviricetes</taxon>
        <taxon>Chimalliviridae</taxon>
        <taxon>Serwervirus</taxon>
        <taxon>Serwervirus 201phi21</taxon>
    </lineage>
</organism>